<keyword evidence="2" id="KW-1277">Toxin-antitoxin system</keyword>
<organism evidence="3">
    <name type="scientific">hydrothermal vent metagenome</name>
    <dbReference type="NCBI Taxonomy" id="652676"/>
    <lineage>
        <taxon>unclassified sequences</taxon>
        <taxon>metagenomes</taxon>
        <taxon>ecological metagenomes</taxon>
    </lineage>
</organism>
<dbReference type="Pfam" id="PF05016">
    <property type="entry name" value="ParE_toxin"/>
    <property type="match status" value="1"/>
</dbReference>
<comment type="similarity">
    <text evidence="1">Belongs to the RelE toxin family.</text>
</comment>
<evidence type="ECO:0000256" key="1">
    <source>
        <dbReference type="ARBA" id="ARBA00006226"/>
    </source>
</evidence>
<evidence type="ECO:0000256" key="2">
    <source>
        <dbReference type="ARBA" id="ARBA00022649"/>
    </source>
</evidence>
<proteinExistence type="inferred from homology"/>
<dbReference type="PANTHER" id="PTHR33755">
    <property type="entry name" value="TOXIN PARE1-RELATED"/>
    <property type="match status" value="1"/>
</dbReference>
<dbReference type="AlphaFoldDB" id="A0A3B1A4Q8"/>
<reference evidence="3" key="1">
    <citation type="submission" date="2018-06" db="EMBL/GenBank/DDBJ databases">
        <authorList>
            <person name="Zhirakovskaya E."/>
        </authorList>
    </citation>
    <scope>NUCLEOTIDE SEQUENCE</scope>
</reference>
<dbReference type="InterPro" id="IPR051803">
    <property type="entry name" value="TA_system_RelE-like_toxin"/>
</dbReference>
<evidence type="ECO:0008006" key="4">
    <source>
        <dbReference type="Google" id="ProtNLM"/>
    </source>
</evidence>
<dbReference type="SUPFAM" id="SSF143011">
    <property type="entry name" value="RelE-like"/>
    <property type="match status" value="1"/>
</dbReference>
<protein>
    <recommendedName>
        <fullName evidence="4">Death on curing protein, Doc toxin</fullName>
    </recommendedName>
</protein>
<dbReference type="InterPro" id="IPR035093">
    <property type="entry name" value="RelE/ParE_toxin_dom_sf"/>
</dbReference>
<dbReference type="EMBL" id="UOFR01000038">
    <property type="protein sequence ID" value="VAW96560.1"/>
    <property type="molecule type" value="Genomic_DNA"/>
</dbReference>
<sequence length="106" mass="12792">MEYKVYLTQDAYSDLSDLYNYILEVDSEENADYVLSKIESTFSRLAELPERGHYPRELKELGIKDYREVLFKPYRIIYRVIKKHIYIYCIADARRDLNDLLSKRLL</sequence>
<evidence type="ECO:0000313" key="3">
    <source>
        <dbReference type="EMBL" id="VAW96560.1"/>
    </source>
</evidence>
<accession>A0A3B1A4Q8</accession>
<dbReference type="Gene3D" id="3.30.2310.20">
    <property type="entry name" value="RelE-like"/>
    <property type="match status" value="1"/>
</dbReference>
<name>A0A3B1A4Q8_9ZZZZ</name>
<dbReference type="InterPro" id="IPR007712">
    <property type="entry name" value="RelE/ParE_toxin"/>
</dbReference>
<gene>
    <name evidence="3" type="ORF">MNBD_GAMMA21-1051</name>
</gene>